<keyword evidence="3" id="KW-0934">Plastid</keyword>
<dbReference type="AlphaFoldDB" id="A0A4D6WRE9"/>
<reference evidence="3" key="1">
    <citation type="journal article" date="2019" name="Mol. Phylogenet. Evol.">
        <title>Morphological evolution and classification of the red algal order Ceramiales inferred using plastid phylogenomics.</title>
        <authorList>
            <person name="Diaz-Tapia P."/>
            <person name="Pasella M.M."/>
            <person name="Verbruggen H."/>
            <person name="Maggs C.A."/>
        </authorList>
    </citation>
    <scope>NUCLEOTIDE SEQUENCE</scope>
    <source>
        <strain evidence="3">VRM320</strain>
    </source>
</reference>
<feature type="transmembrane region" description="Helical" evidence="2">
    <location>
        <begin position="6"/>
        <end position="28"/>
    </location>
</feature>
<keyword evidence="2" id="KW-0812">Transmembrane</keyword>
<sequence>MLKIYLIILIFISFFICLFITYEIYNILDDHSYINAKSLKKEINTLLISQVYMKQKKWIESILLLENNIVQKNELEVKSYKFLGFCYDNIKVYHLSEYYYNKAAQKDTYNTILLYKLAQAYKSNNKTQEAVKIYKQILTIDKNNILAKKQLKILNT</sequence>
<reference evidence="3" key="2">
    <citation type="submission" date="2019-04" db="EMBL/GenBank/DDBJ databases">
        <authorList>
            <person name="Pasella M."/>
        </authorList>
    </citation>
    <scope>NUCLEOTIDE SEQUENCE</scope>
    <source>
        <strain evidence="3">VRM320</strain>
    </source>
</reference>
<dbReference type="InterPro" id="IPR011990">
    <property type="entry name" value="TPR-like_helical_dom_sf"/>
</dbReference>
<gene>
    <name evidence="3" type="primary">orf156</name>
</gene>
<evidence type="ECO:0000256" key="2">
    <source>
        <dbReference type="SAM" id="Phobius"/>
    </source>
</evidence>
<dbReference type="Gene3D" id="1.25.40.10">
    <property type="entry name" value="Tetratricopeptide repeat domain"/>
    <property type="match status" value="1"/>
</dbReference>
<keyword evidence="2" id="KW-1133">Transmembrane helix</keyword>
<name>A0A4D6WRE9_9FLOR</name>
<accession>A0A4D6WRE9</accession>
<proteinExistence type="predicted"/>
<evidence type="ECO:0000256" key="1">
    <source>
        <dbReference type="PROSITE-ProRule" id="PRU00339"/>
    </source>
</evidence>
<feature type="repeat" description="TPR" evidence="1">
    <location>
        <begin position="111"/>
        <end position="144"/>
    </location>
</feature>
<protein>
    <submittedName>
        <fullName evidence="3">Uncharacterized protein</fullName>
    </submittedName>
</protein>
<keyword evidence="2" id="KW-0472">Membrane</keyword>
<organism evidence="3">
    <name type="scientific">Dicranema revolutum</name>
    <dbReference type="NCBI Taxonomy" id="239144"/>
    <lineage>
        <taxon>Eukaryota</taxon>
        <taxon>Rhodophyta</taxon>
        <taxon>Florideophyceae</taxon>
        <taxon>Rhodymeniophycidae</taxon>
        <taxon>Gigartinales</taxon>
        <taxon>Dicranemataceae</taxon>
        <taxon>Dicranema</taxon>
    </lineage>
</organism>
<keyword evidence="1" id="KW-0802">TPR repeat</keyword>
<dbReference type="InterPro" id="IPR019734">
    <property type="entry name" value="TPR_rpt"/>
</dbReference>
<geneLocation type="plastid" evidence="3"/>
<dbReference type="SUPFAM" id="SSF48452">
    <property type="entry name" value="TPR-like"/>
    <property type="match status" value="1"/>
</dbReference>
<dbReference type="EMBL" id="MK814651">
    <property type="protein sequence ID" value="QCI06207.1"/>
    <property type="molecule type" value="Genomic_DNA"/>
</dbReference>
<dbReference type="PROSITE" id="PS50005">
    <property type="entry name" value="TPR"/>
    <property type="match status" value="1"/>
</dbReference>
<evidence type="ECO:0000313" key="3">
    <source>
        <dbReference type="EMBL" id="QCI06207.1"/>
    </source>
</evidence>
<dbReference type="SMART" id="SM00028">
    <property type="entry name" value="TPR"/>
    <property type="match status" value="2"/>
</dbReference>